<feature type="compositionally biased region" description="Basic and acidic residues" evidence="1">
    <location>
        <begin position="104"/>
        <end position="123"/>
    </location>
</feature>
<dbReference type="RefSeq" id="WP_110305305.1">
    <property type="nucleotide sequence ID" value="NZ_QJHK01000002.1"/>
</dbReference>
<organism evidence="2 3">
    <name type="scientific">Flavobacterium cheongpyeongense</name>
    <dbReference type="NCBI Taxonomy" id="2212651"/>
    <lineage>
        <taxon>Bacteria</taxon>
        <taxon>Pseudomonadati</taxon>
        <taxon>Bacteroidota</taxon>
        <taxon>Flavobacteriia</taxon>
        <taxon>Flavobacteriales</taxon>
        <taxon>Flavobacteriaceae</taxon>
        <taxon>Flavobacterium</taxon>
    </lineage>
</organism>
<sequence>MNINTIDTLNQQIKLLEELQHKEWCDIKEEIGDVKENLKPTNLIRKAVGEINDSIGIRSEIAQSAISILIGYLAKKIVVGKTHSTFKNILGSVLQLAVTTLVSKPHENSSPEKEESSLKHEPS</sequence>
<keyword evidence="3" id="KW-1185">Reference proteome</keyword>
<gene>
    <name evidence="2" type="ORF">DMB65_03645</name>
</gene>
<evidence type="ECO:0000256" key="1">
    <source>
        <dbReference type="SAM" id="MobiDB-lite"/>
    </source>
</evidence>
<dbReference type="OrthoDB" id="1443487at2"/>
<dbReference type="Proteomes" id="UP000247903">
    <property type="component" value="Unassembled WGS sequence"/>
</dbReference>
<reference evidence="2 3" key="1">
    <citation type="submission" date="2018-05" db="EMBL/GenBank/DDBJ databases">
        <title>Flavobacterium sp. strain IMCC34759, incomplete genome.</title>
        <authorList>
            <person name="Joung Y."/>
            <person name="Cho J."/>
        </authorList>
    </citation>
    <scope>NUCLEOTIDE SEQUENCE [LARGE SCALE GENOMIC DNA]</scope>
    <source>
        <strain evidence="2 3">IMCC34759</strain>
    </source>
</reference>
<protein>
    <submittedName>
        <fullName evidence="2">Uncharacterized protein</fullName>
    </submittedName>
</protein>
<feature type="region of interest" description="Disordered" evidence="1">
    <location>
        <begin position="103"/>
        <end position="123"/>
    </location>
</feature>
<name>A0A2V4C800_9FLAO</name>
<evidence type="ECO:0000313" key="2">
    <source>
        <dbReference type="EMBL" id="PXY42334.1"/>
    </source>
</evidence>
<evidence type="ECO:0000313" key="3">
    <source>
        <dbReference type="Proteomes" id="UP000247903"/>
    </source>
</evidence>
<comment type="caution">
    <text evidence="2">The sequence shown here is derived from an EMBL/GenBank/DDBJ whole genome shotgun (WGS) entry which is preliminary data.</text>
</comment>
<dbReference type="AlphaFoldDB" id="A0A2V4C800"/>
<proteinExistence type="predicted"/>
<accession>A0A2V4C800</accession>
<dbReference type="EMBL" id="QJHK01000002">
    <property type="protein sequence ID" value="PXY42334.1"/>
    <property type="molecule type" value="Genomic_DNA"/>
</dbReference>